<reference evidence="2" key="1">
    <citation type="submission" date="2020-11" db="EMBL/GenBank/DDBJ databases">
        <authorList>
            <person name="Tran Van P."/>
        </authorList>
    </citation>
    <scope>NUCLEOTIDE SEQUENCE</scope>
</reference>
<proteinExistence type="predicted"/>
<organism evidence="2">
    <name type="scientific">Timema monikensis</name>
    <dbReference type="NCBI Taxonomy" id="170555"/>
    <lineage>
        <taxon>Eukaryota</taxon>
        <taxon>Metazoa</taxon>
        <taxon>Ecdysozoa</taxon>
        <taxon>Arthropoda</taxon>
        <taxon>Hexapoda</taxon>
        <taxon>Insecta</taxon>
        <taxon>Pterygota</taxon>
        <taxon>Neoptera</taxon>
        <taxon>Polyneoptera</taxon>
        <taxon>Phasmatodea</taxon>
        <taxon>Timematodea</taxon>
        <taxon>Timematoidea</taxon>
        <taxon>Timematidae</taxon>
        <taxon>Timema</taxon>
    </lineage>
</organism>
<accession>A0A7R9EGW0</accession>
<evidence type="ECO:0000256" key="1">
    <source>
        <dbReference type="SAM" id="MobiDB-lite"/>
    </source>
</evidence>
<sequence>MNPVQYVVSYTRALFHYVRDNSVVCWRWTSQEATLRAYSLCRASSDDALEKQSAVPGTSDIGGNDNEVEDQTPSQQLEMTADLEKSWFTCKPSIDDPKSTSHG</sequence>
<protein>
    <submittedName>
        <fullName evidence="2">Uncharacterized protein</fullName>
    </submittedName>
</protein>
<dbReference type="EMBL" id="OB796770">
    <property type="protein sequence ID" value="CAD7433769.1"/>
    <property type="molecule type" value="Genomic_DNA"/>
</dbReference>
<gene>
    <name evidence="2" type="ORF">TMSB3V08_LOCUS10436</name>
</gene>
<dbReference type="AlphaFoldDB" id="A0A7R9EGW0"/>
<evidence type="ECO:0000313" key="2">
    <source>
        <dbReference type="EMBL" id="CAD7433769.1"/>
    </source>
</evidence>
<name>A0A7R9EGW0_9NEOP</name>
<feature type="region of interest" description="Disordered" evidence="1">
    <location>
        <begin position="49"/>
        <end position="74"/>
    </location>
</feature>